<evidence type="ECO:0000313" key="1">
    <source>
        <dbReference type="EMBL" id="SJZ39070.1"/>
    </source>
</evidence>
<dbReference type="Gene3D" id="3.30.70.120">
    <property type="match status" value="1"/>
</dbReference>
<dbReference type="InterPro" id="IPR015867">
    <property type="entry name" value="N-reg_PII/ATP_PRibTrfase_C"/>
</dbReference>
<keyword evidence="2" id="KW-1185">Reference proteome</keyword>
<accession>A0A1T4K9E6</accession>
<name>A0A1T4K9E6_9LACT</name>
<evidence type="ECO:0000313" key="2">
    <source>
        <dbReference type="Proteomes" id="UP000189941"/>
    </source>
</evidence>
<dbReference type="Pfam" id="PF06153">
    <property type="entry name" value="CdAMP_rec"/>
    <property type="match status" value="1"/>
</dbReference>
<dbReference type="AlphaFoldDB" id="A0A1T4K9E6"/>
<sequence length="110" mass="12117">MMKLVIAVVQDQDKNILSDAFYEADIRATKLSSTGGFLRSGNTTFMVGIEEDRVDDVLDIIKNSCQSREQFISSPVNLDVSLDVTASYPVKVKVGGATVFVLPIDAFHRF</sequence>
<dbReference type="InterPro" id="IPR010375">
    <property type="entry name" value="CdAMP_rec"/>
</dbReference>
<dbReference type="InterPro" id="IPR011322">
    <property type="entry name" value="N-reg_PII-like_a/b"/>
</dbReference>
<dbReference type="Proteomes" id="UP000189941">
    <property type="component" value="Unassembled WGS sequence"/>
</dbReference>
<dbReference type="EMBL" id="FUWO01000004">
    <property type="protein sequence ID" value="SJZ39070.1"/>
    <property type="molecule type" value="Genomic_DNA"/>
</dbReference>
<dbReference type="STRING" id="1121925.SAMN02746011_00623"/>
<proteinExistence type="predicted"/>
<dbReference type="SUPFAM" id="SSF54913">
    <property type="entry name" value="GlnB-like"/>
    <property type="match status" value="1"/>
</dbReference>
<protein>
    <submittedName>
        <fullName evidence="1">Uncharacterized protein YaaQ</fullName>
    </submittedName>
</protein>
<dbReference type="PANTHER" id="PTHR38456">
    <property type="entry name" value="CYCLIC DI-AMP RECEPTOR A"/>
    <property type="match status" value="1"/>
</dbReference>
<dbReference type="PANTHER" id="PTHR38456:SF1">
    <property type="entry name" value="CYCLIC DI-AMP RECEPTOR A"/>
    <property type="match status" value="1"/>
</dbReference>
<reference evidence="2" key="1">
    <citation type="submission" date="2017-02" db="EMBL/GenBank/DDBJ databases">
        <authorList>
            <person name="Varghese N."/>
            <person name="Submissions S."/>
        </authorList>
    </citation>
    <scope>NUCLEOTIDE SEQUENCE [LARGE SCALE GENOMIC DNA]</scope>
    <source>
        <strain evidence="2">DSM 15739</strain>
    </source>
</reference>
<gene>
    <name evidence="1" type="ORF">SAMN02746011_00623</name>
</gene>
<organism evidence="1 2">
    <name type="scientific">Globicatella sulfidifaciens DSM 15739</name>
    <dbReference type="NCBI Taxonomy" id="1121925"/>
    <lineage>
        <taxon>Bacteria</taxon>
        <taxon>Bacillati</taxon>
        <taxon>Bacillota</taxon>
        <taxon>Bacilli</taxon>
        <taxon>Lactobacillales</taxon>
        <taxon>Aerococcaceae</taxon>
        <taxon>Globicatella</taxon>
    </lineage>
</organism>